<dbReference type="AlphaFoldDB" id="A0A437AMB8"/>
<feature type="coiled-coil region" evidence="1">
    <location>
        <begin position="31"/>
        <end position="58"/>
    </location>
</feature>
<dbReference type="OrthoDB" id="2189371at2759"/>
<reference evidence="2 3" key="1">
    <citation type="submission" date="2018-10" db="EMBL/GenBank/DDBJ databases">
        <title>Draft genome sequence of the microsporidian Tubulinosema ratisbonensis.</title>
        <authorList>
            <person name="Polonais V."/>
            <person name="Peyretaillade E."/>
            <person name="Niehus S."/>
            <person name="Wawrzyniak I."/>
            <person name="Franchet A."/>
            <person name="Gaspin C."/>
            <person name="Reichstadt M."/>
            <person name="Belser C."/>
            <person name="Labadie K."/>
            <person name="Delbac F."/>
            <person name="Ferrandon D."/>
        </authorList>
    </citation>
    <scope>NUCLEOTIDE SEQUENCE [LARGE SCALE GENOMIC DNA]</scope>
    <source>
        <strain evidence="2 3">Franzen</strain>
    </source>
</reference>
<dbReference type="Proteomes" id="UP000282876">
    <property type="component" value="Unassembled WGS sequence"/>
</dbReference>
<evidence type="ECO:0000256" key="1">
    <source>
        <dbReference type="SAM" id="Coils"/>
    </source>
</evidence>
<organism evidence="2 3">
    <name type="scientific">Tubulinosema ratisbonensis</name>
    <dbReference type="NCBI Taxonomy" id="291195"/>
    <lineage>
        <taxon>Eukaryota</taxon>
        <taxon>Fungi</taxon>
        <taxon>Fungi incertae sedis</taxon>
        <taxon>Microsporidia</taxon>
        <taxon>Tubulinosematoidea</taxon>
        <taxon>Tubulinosematidae</taxon>
        <taxon>Tubulinosema</taxon>
    </lineage>
</organism>
<name>A0A437AMB8_9MICR</name>
<comment type="caution">
    <text evidence="2">The sequence shown here is derived from an EMBL/GenBank/DDBJ whole genome shotgun (WGS) entry which is preliminary data.</text>
</comment>
<keyword evidence="1" id="KW-0175">Coiled coil</keyword>
<dbReference type="EMBL" id="RCSS01000240">
    <property type="protein sequence ID" value="RVD92355.1"/>
    <property type="molecule type" value="Genomic_DNA"/>
</dbReference>
<evidence type="ECO:0000313" key="3">
    <source>
        <dbReference type="Proteomes" id="UP000282876"/>
    </source>
</evidence>
<sequence length="349" mass="42138">MLTKLVKLSFKAQTLLQETFIQPNTFNNIYLKKITYKLEKLKQKLKKIVKKIKQIKKNEYKNLKQKIKKYDFSKTIKKLKKETKIDLKKLFTKKEKFGKRIYVKHLIKKYGIKKNKLENNWNTIVFLREVESYLYDFIMKGGYFLNLQVNKKEKDERNLIYANALNEEIKNAKIKKYEKLICINYDNLTQFNFTGTYCLGCKKEISSKMLKYHLESKIHKKYPFTVLTPDEDYFNYLFNLFLLTLKQKKKKEKYFFHCEICCSENCIKMNSIKQNCKVCIKEREKHFLSEMHKTNLTNLNINLEKGNFIFNKEIALNFVNKEEEIEMEDEEGNLYDLQTYLDLKKLNLI</sequence>
<evidence type="ECO:0000313" key="2">
    <source>
        <dbReference type="EMBL" id="RVD92355.1"/>
    </source>
</evidence>
<accession>A0A437AMB8</accession>
<protein>
    <submittedName>
        <fullName evidence="2">Uncharacterized protein</fullName>
    </submittedName>
</protein>
<keyword evidence="3" id="KW-1185">Reference proteome</keyword>
<gene>
    <name evidence="2" type="ORF">TUBRATIS_11440</name>
</gene>
<dbReference type="VEuPathDB" id="MicrosporidiaDB:TUBRATIS_11440"/>
<proteinExistence type="predicted"/>